<proteinExistence type="predicted"/>
<protein>
    <recommendedName>
        <fullName evidence="1">Peptidase S74 domain-containing protein</fullName>
    </recommendedName>
</protein>
<evidence type="ECO:0000259" key="1">
    <source>
        <dbReference type="PROSITE" id="PS51688"/>
    </source>
</evidence>
<evidence type="ECO:0000313" key="3">
    <source>
        <dbReference type="Proteomes" id="UP000189542"/>
    </source>
</evidence>
<dbReference type="OrthoDB" id="9810174at2"/>
<dbReference type="AlphaFoldDB" id="A0A1V2N6Y5"/>
<accession>A0A1V2N6Y5</accession>
<evidence type="ECO:0000313" key="2">
    <source>
        <dbReference type="EMBL" id="ONI58469.1"/>
    </source>
</evidence>
<dbReference type="InterPro" id="IPR030392">
    <property type="entry name" value="S74_ICA"/>
</dbReference>
<sequence>MPRIKEVYIIPSGSKAYPNSNISSSAYNNLLEDLALDNNQPRPICAGGTGASNASQARINLGMNDANNLTTGKIIATLLPFYPIQQGGGEGQLDNKIYLGWNGRHLSLQVDQQPQGVVWTSQLAPLALQSLVSHAEKANHIVYTADSNKYASTPLSSFVRELFACKNNEELHKAIFKNGAKFYNNTNKIAEFMNDGDIFCHPRNKTMWQGIDSAQHTANLAIDLMPQQYIKKTTVLNMERCQGYIHFDTNIGAVGCNFFISDERLKEIHGKSFASALDLIEKFKFIDFSYLPKSGMDCSLRYPIGFSTNNLQEINDIFVDKIGDYLSPNPSVILPYLCKAIQELSAEVKELRRRIHQQKD</sequence>
<dbReference type="Proteomes" id="UP000189542">
    <property type="component" value="Unassembled WGS sequence"/>
</dbReference>
<reference evidence="2 3" key="1">
    <citation type="journal article" date="2017" name="PLoS ONE">
        <title>Genomic sequence of 'Candidatus Liberibacter solanacearum' haplotype C and its comparison with haplotype A and B genomes.</title>
        <authorList>
            <person name="Wang J."/>
            <person name="Haapalainen M."/>
            <person name="Schott T."/>
            <person name="Thompson S.M."/>
            <person name="Smith G.R."/>
            <person name="Nissinen A.I."/>
            <person name="Pirhonen M."/>
        </authorList>
    </citation>
    <scope>NUCLEOTIDE SEQUENCE [LARGE SCALE GENOMIC DNA]</scope>
    <source>
        <strain evidence="2 3">FIN111</strain>
    </source>
</reference>
<dbReference type="PROSITE" id="PS51688">
    <property type="entry name" value="ICA"/>
    <property type="match status" value="1"/>
</dbReference>
<dbReference type="RefSeq" id="WP_076969208.1">
    <property type="nucleotide sequence ID" value="NZ_LVWB01000015.1"/>
</dbReference>
<name>A0A1V2N6Y5_9HYPH</name>
<organism evidence="2 3">
    <name type="scientific">Candidatus Liberibacter solanacearum</name>
    <dbReference type="NCBI Taxonomy" id="556287"/>
    <lineage>
        <taxon>Bacteria</taxon>
        <taxon>Pseudomonadati</taxon>
        <taxon>Pseudomonadota</taxon>
        <taxon>Alphaproteobacteria</taxon>
        <taxon>Hyphomicrobiales</taxon>
        <taxon>Rhizobiaceae</taxon>
        <taxon>Liberibacter</taxon>
    </lineage>
</organism>
<gene>
    <name evidence="2" type="ORF">AYO25_05415</name>
</gene>
<comment type="caution">
    <text evidence="2">The sequence shown here is derived from an EMBL/GenBank/DDBJ whole genome shotgun (WGS) entry which is preliminary data.</text>
</comment>
<feature type="domain" description="Peptidase S74" evidence="1">
    <location>
        <begin position="261"/>
        <end position="355"/>
    </location>
</feature>
<dbReference type="EMBL" id="LVWB01000015">
    <property type="protein sequence ID" value="ONI58469.1"/>
    <property type="molecule type" value="Genomic_DNA"/>
</dbReference>